<dbReference type="CDD" id="cd16504">
    <property type="entry name" value="RING-HC_COP1"/>
    <property type="match status" value="1"/>
</dbReference>
<dbReference type="SUPFAM" id="SSF50978">
    <property type="entry name" value="WD40 repeat-like"/>
    <property type="match status" value="1"/>
</dbReference>
<dbReference type="SMART" id="SM00320">
    <property type="entry name" value="WD40"/>
    <property type="match status" value="6"/>
</dbReference>
<dbReference type="STRING" id="403673.A0A177WUU7"/>
<dbReference type="InterPro" id="IPR013083">
    <property type="entry name" value="Znf_RING/FYVE/PHD"/>
</dbReference>
<evidence type="ECO:0000256" key="5">
    <source>
        <dbReference type="PROSITE-ProRule" id="PRU00221"/>
    </source>
</evidence>
<feature type="compositionally biased region" description="Polar residues" evidence="7">
    <location>
        <begin position="403"/>
        <end position="416"/>
    </location>
</feature>
<evidence type="ECO:0000256" key="6">
    <source>
        <dbReference type="SAM" id="Coils"/>
    </source>
</evidence>
<dbReference type="EMBL" id="DS022309">
    <property type="protein sequence ID" value="OAJ43181.1"/>
    <property type="molecule type" value="Genomic_DNA"/>
</dbReference>
<reference evidence="9 10" key="2">
    <citation type="submission" date="2016-05" db="EMBL/GenBank/DDBJ databases">
        <title>Lineage-specific infection strategies underlie the spectrum of fungal disease in amphibians.</title>
        <authorList>
            <person name="Cuomo C.A."/>
            <person name="Farrer R.A."/>
            <person name="James T."/>
            <person name="Longcore J."/>
            <person name="Birren B."/>
        </authorList>
    </citation>
    <scope>NUCLEOTIDE SEQUENCE [LARGE SCALE GENOMIC DNA]</scope>
    <source>
        <strain evidence="9 10">JEL423</strain>
    </source>
</reference>
<evidence type="ECO:0000259" key="8">
    <source>
        <dbReference type="PROSITE" id="PS50089"/>
    </source>
</evidence>
<dbReference type="VEuPathDB" id="FungiDB:BDEG_26561"/>
<proteinExistence type="predicted"/>
<dbReference type="Gene3D" id="2.130.10.10">
    <property type="entry name" value="YVTN repeat-like/Quinoprotein amine dehydrogenase"/>
    <property type="match status" value="2"/>
</dbReference>
<evidence type="ECO:0000256" key="2">
    <source>
        <dbReference type="ARBA" id="ARBA00022771"/>
    </source>
</evidence>
<evidence type="ECO:0000313" key="10">
    <source>
        <dbReference type="Proteomes" id="UP000077115"/>
    </source>
</evidence>
<accession>A0A177WUU7</accession>
<dbReference type="GO" id="GO:0008270">
    <property type="term" value="F:zinc ion binding"/>
    <property type="evidence" value="ECO:0007669"/>
    <property type="project" value="UniProtKB-KW"/>
</dbReference>
<evidence type="ECO:0000256" key="7">
    <source>
        <dbReference type="SAM" id="MobiDB-lite"/>
    </source>
</evidence>
<dbReference type="PANTHER" id="PTHR44080">
    <property type="entry name" value="E3 UBIQUITIN-PROTEIN LIGASE COP1"/>
    <property type="match status" value="1"/>
</dbReference>
<protein>
    <recommendedName>
        <fullName evidence="8">RING-type domain-containing protein</fullName>
    </recommendedName>
</protein>
<sequence>MPSSPCHPPISEGNTTVGSSNVIASSAARTNSVNANSTTDGLLAALQPDLRAVCSPLPTSEAGDDFGAGTACRICLDVIREAYMTSCGHSFCFVCIQQHLSIKPQCPICSAAVDSSQVYPNFTLNRIISDSQHRRGISSSTGSRSPKLNTYEIDVMVSNLLEQKRKLEVMDRLSGLELLGDFLRKTIEEKQNTLAELTTQLRQLNEDMQIVSRLVAPEKEEGDAELLDLELPVSRQRNQQGVRVKKADIRSPKGGNNAQVPDGPCNLHHTNPVQQSRGESNLGVDNIDTPSLHLIGTTAADNRTELGSAAMSMLVLNHSREQNQPNLPLLTETIQSDNNGYTEAESNLNASHVNILTEPRISIREEALDSVAGSSHAQDRIIQAQWNRKRNHSHIDSPPPCNSTPSRNSETPPPTISTEVSKLNLLRLSNSEMFAQRIPRLKVHMEDLQAVYFDWRLDARPSTAGHDLPPDLARFSSSLAKFSKYTRFKTLATARYGEIVVTSQLSIVSSIDFDKDDEFFAAAGVSKKIKIFEYASVVIDPRQLAGYTGGFINRSSRHGRTLKRPRSDRQRLDMDALTNVGSGGETSYNEGHGNAALDQVAADEQPNNGMDDSNCSARPENIPRYPVREMSSRSKISCLSYNAYIKPYLLSSDYEGVVTLWDASMGVALLALDEHEKRTWSVDFSTTDPMRIASGSDDTRVKLWQANQKRSVLTIESKANICSVKFHPSFSHHLAFGSADHHVHYYDLRNSSTPLHVFKGHRKAVSYVKFMNDNEMVSASTDCSLRLWSLKESMAGSSTDIRGRSQSVFARSYSGHTNEKNFVGLSVNCDGEFIACGSETNEVYTYFSKLSKPVLTHHFGSMIDSVTGAPNPHADPSLFVSSMCWKRKTPNILVAANSQGRVKVLETI</sequence>
<dbReference type="PROSITE" id="PS50089">
    <property type="entry name" value="ZF_RING_2"/>
    <property type="match status" value="1"/>
</dbReference>
<dbReference type="OrthoDB" id="273771at2759"/>
<dbReference type="Gene3D" id="3.30.40.10">
    <property type="entry name" value="Zinc/RING finger domain, C3HC4 (zinc finger)"/>
    <property type="match status" value="1"/>
</dbReference>
<dbReference type="InterPro" id="IPR042755">
    <property type="entry name" value="COP1"/>
</dbReference>
<keyword evidence="2 4" id="KW-0863">Zinc-finger</keyword>
<name>A0A177WUU7_BATDL</name>
<dbReference type="GO" id="GO:0061630">
    <property type="term" value="F:ubiquitin protein ligase activity"/>
    <property type="evidence" value="ECO:0007669"/>
    <property type="project" value="InterPro"/>
</dbReference>
<dbReference type="SMART" id="SM00184">
    <property type="entry name" value="RING"/>
    <property type="match status" value="1"/>
</dbReference>
<feature type="domain" description="RING-type" evidence="8">
    <location>
        <begin position="72"/>
        <end position="110"/>
    </location>
</feature>
<dbReference type="AlphaFoldDB" id="A0A177WUU7"/>
<dbReference type="PROSITE" id="PS50082">
    <property type="entry name" value="WD_REPEATS_2"/>
    <property type="match status" value="2"/>
</dbReference>
<dbReference type="Proteomes" id="UP000077115">
    <property type="component" value="Unassembled WGS sequence"/>
</dbReference>
<dbReference type="InterPro" id="IPR001841">
    <property type="entry name" value="Znf_RING"/>
</dbReference>
<organism evidence="9 10">
    <name type="scientific">Batrachochytrium dendrobatidis (strain JEL423)</name>
    <dbReference type="NCBI Taxonomy" id="403673"/>
    <lineage>
        <taxon>Eukaryota</taxon>
        <taxon>Fungi</taxon>
        <taxon>Fungi incertae sedis</taxon>
        <taxon>Chytridiomycota</taxon>
        <taxon>Chytridiomycota incertae sedis</taxon>
        <taxon>Chytridiomycetes</taxon>
        <taxon>Rhizophydiales</taxon>
        <taxon>Rhizophydiales incertae sedis</taxon>
        <taxon>Batrachochytrium</taxon>
    </lineage>
</organism>
<keyword evidence="3" id="KW-0862">Zinc</keyword>
<dbReference type="SUPFAM" id="SSF57850">
    <property type="entry name" value="RING/U-box"/>
    <property type="match status" value="1"/>
</dbReference>
<dbReference type="PROSITE" id="PS00518">
    <property type="entry name" value="ZF_RING_1"/>
    <property type="match status" value="1"/>
</dbReference>
<dbReference type="PANTHER" id="PTHR44080:SF1">
    <property type="entry name" value="E3 UBIQUITIN-PROTEIN LIGASE COP1"/>
    <property type="match status" value="1"/>
</dbReference>
<keyword evidence="5" id="KW-0853">WD repeat</keyword>
<feature type="region of interest" description="Disordered" evidence="7">
    <location>
        <begin position="237"/>
        <end position="266"/>
    </location>
</feature>
<reference evidence="9 10" key="1">
    <citation type="submission" date="2006-10" db="EMBL/GenBank/DDBJ databases">
        <title>The Genome Sequence of Batrachochytrium dendrobatidis JEL423.</title>
        <authorList>
            <consortium name="The Broad Institute Genome Sequencing Platform"/>
            <person name="Birren B."/>
            <person name="Lander E."/>
            <person name="Galagan J."/>
            <person name="Cuomo C."/>
            <person name="Devon K."/>
            <person name="Jaffe D."/>
            <person name="Butler J."/>
            <person name="Alvarez P."/>
            <person name="Gnerre S."/>
            <person name="Grabherr M."/>
            <person name="Kleber M."/>
            <person name="Mauceli E."/>
            <person name="Brockman W."/>
            <person name="Young S."/>
            <person name="LaButti K."/>
            <person name="Sykes S."/>
            <person name="DeCaprio D."/>
            <person name="Crawford M."/>
            <person name="Koehrsen M."/>
            <person name="Engels R."/>
            <person name="Montgomery P."/>
            <person name="Pearson M."/>
            <person name="Howarth C."/>
            <person name="Larson L."/>
            <person name="White J."/>
            <person name="O'Leary S."/>
            <person name="Kodira C."/>
            <person name="Zeng Q."/>
            <person name="Yandava C."/>
            <person name="Alvarado L."/>
            <person name="Longcore J."/>
            <person name="James T."/>
        </authorList>
    </citation>
    <scope>NUCLEOTIDE SEQUENCE [LARGE SCALE GENOMIC DNA]</scope>
    <source>
        <strain evidence="9 10">JEL423</strain>
    </source>
</reference>
<gene>
    <name evidence="9" type="ORF">BDEG_26561</name>
</gene>
<evidence type="ECO:0000256" key="4">
    <source>
        <dbReference type="PROSITE-ProRule" id="PRU00175"/>
    </source>
</evidence>
<dbReference type="InterPro" id="IPR036322">
    <property type="entry name" value="WD40_repeat_dom_sf"/>
</dbReference>
<feature type="repeat" description="WD" evidence="5">
    <location>
        <begin position="758"/>
        <end position="798"/>
    </location>
</feature>
<feature type="coiled-coil region" evidence="6">
    <location>
        <begin position="180"/>
        <end position="214"/>
    </location>
</feature>
<feature type="region of interest" description="Disordered" evidence="7">
    <location>
        <begin position="386"/>
        <end position="416"/>
    </location>
</feature>
<dbReference type="eggNOG" id="ENOG502QQ8V">
    <property type="taxonomic scope" value="Eukaryota"/>
</dbReference>
<evidence type="ECO:0000256" key="1">
    <source>
        <dbReference type="ARBA" id="ARBA00022723"/>
    </source>
</evidence>
<keyword evidence="6" id="KW-0175">Coiled coil</keyword>
<dbReference type="PROSITE" id="PS50294">
    <property type="entry name" value="WD_REPEATS_REGION"/>
    <property type="match status" value="1"/>
</dbReference>
<keyword evidence="1" id="KW-0479">Metal-binding</keyword>
<evidence type="ECO:0000256" key="3">
    <source>
        <dbReference type="ARBA" id="ARBA00022833"/>
    </source>
</evidence>
<dbReference type="InterPro" id="IPR017907">
    <property type="entry name" value="Znf_RING_CS"/>
</dbReference>
<dbReference type="Pfam" id="PF13923">
    <property type="entry name" value="zf-C3HC4_2"/>
    <property type="match status" value="1"/>
</dbReference>
<feature type="repeat" description="WD" evidence="5">
    <location>
        <begin position="672"/>
        <end position="714"/>
    </location>
</feature>
<dbReference type="Pfam" id="PF00400">
    <property type="entry name" value="WD40"/>
    <property type="match status" value="2"/>
</dbReference>
<dbReference type="GO" id="GO:0043161">
    <property type="term" value="P:proteasome-mediated ubiquitin-dependent protein catabolic process"/>
    <property type="evidence" value="ECO:0007669"/>
    <property type="project" value="TreeGrafter"/>
</dbReference>
<dbReference type="InterPro" id="IPR015943">
    <property type="entry name" value="WD40/YVTN_repeat-like_dom_sf"/>
</dbReference>
<evidence type="ECO:0000313" key="9">
    <source>
        <dbReference type="EMBL" id="OAJ43181.1"/>
    </source>
</evidence>
<dbReference type="InterPro" id="IPR001680">
    <property type="entry name" value="WD40_rpt"/>
</dbReference>